<dbReference type="EMBL" id="CP036434">
    <property type="protein sequence ID" value="QDV04716.1"/>
    <property type="molecule type" value="Genomic_DNA"/>
</dbReference>
<dbReference type="PANTHER" id="PTHR10794:SF63">
    <property type="entry name" value="ALPHA_BETA HYDROLASE 1, ISOFORM A"/>
    <property type="match status" value="1"/>
</dbReference>
<sequence length="229" mass="24848">MLRLPPPPPFRAHPCVPGGDLQTVLGLALPKGVRPLEEILGFERVAVPLRCGGTLDGWYHGGKTLPAVLLLHGLGGTTRSGYLRQGAVRIAASGHAVLALDHRGSGDLHEDSTRPYMAGNTDDVEDALQWLQERSGTERVFAVGYSISGNTLLKLLGRGTSHAPELSVAICPPIDLDAASHDLRHPRSKAYDLWVLRSCRRWIPTHTGEAPEGSYHVPRLSGLRVFDER</sequence>
<dbReference type="InterPro" id="IPR000073">
    <property type="entry name" value="AB_hydrolase_1"/>
</dbReference>
<dbReference type="InterPro" id="IPR029058">
    <property type="entry name" value="AB_hydrolase_fold"/>
</dbReference>
<proteinExistence type="inferred from homology"/>
<dbReference type="InterPro" id="IPR012020">
    <property type="entry name" value="ABHD4"/>
</dbReference>
<evidence type="ECO:0000313" key="4">
    <source>
        <dbReference type="Proteomes" id="UP000320390"/>
    </source>
</evidence>
<dbReference type="Proteomes" id="UP000320390">
    <property type="component" value="Chromosome"/>
</dbReference>
<dbReference type="PIRSF" id="PIRSF005211">
    <property type="entry name" value="Ab_hydro_YheT"/>
    <property type="match status" value="1"/>
</dbReference>
<feature type="domain" description="AB hydrolase-1" evidence="2">
    <location>
        <begin position="66"/>
        <end position="163"/>
    </location>
</feature>
<reference evidence="3 4" key="1">
    <citation type="submission" date="2019-02" db="EMBL/GenBank/DDBJ databases">
        <title>Deep-cultivation of Planctomycetes and their phenomic and genomic characterization uncovers novel biology.</title>
        <authorList>
            <person name="Wiegand S."/>
            <person name="Jogler M."/>
            <person name="Boedeker C."/>
            <person name="Pinto D."/>
            <person name="Vollmers J."/>
            <person name="Rivas-Marin E."/>
            <person name="Kohn T."/>
            <person name="Peeters S.H."/>
            <person name="Heuer A."/>
            <person name="Rast P."/>
            <person name="Oberbeckmann S."/>
            <person name="Bunk B."/>
            <person name="Jeske O."/>
            <person name="Meyerdierks A."/>
            <person name="Storesund J.E."/>
            <person name="Kallscheuer N."/>
            <person name="Luecker S."/>
            <person name="Lage O.M."/>
            <person name="Pohl T."/>
            <person name="Merkel B.J."/>
            <person name="Hornburger P."/>
            <person name="Mueller R.-W."/>
            <person name="Bruemmer F."/>
            <person name="Labrenz M."/>
            <person name="Spormann A.M."/>
            <person name="Op den Camp H."/>
            <person name="Overmann J."/>
            <person name="Amann R."/>
            <person name="Jetten M.S.M."/>
            <person name="Mascher T."/>
            <person name="Medema M.H."/>
            <person name="Devos D.P."/>
            <person name="Kaster A.-K."/>
            <person name="Ovreas L."/>
            <person name="Rohde M."/>
            <person name="Galperin M.Y."/>
            <person name="Jogler C."/>
        </authorList>
    </citation>
    <scope>NUCLEOTIDE SEQUENCE [LARGE SCALE GENOMIC DNA]</scope>
    <source>
        <strain evidence="3 4">Poly30</strain>
    </source>
</reference>
<name>A0A518EKV1_9BACT</name>
<dbReference type="GO" id="GO:0034338">
    <property type="term" value="F:short-chain carboxylesterase activity"/>
    <property type="evidence" value="ECO:0007669"/>
    <property type="project" value="TreeGrafter"/>
</dbReference>
<accession>A0A518EKV1</accession>
<keyword evidence="3" id="KW-0378">Hydrolase</keyword>
<dbReference type="InterPro" id="IPR050960">
    <property type="entry name" value="AB_hydrolase_4_sf"/>
</dbReference>
<dbReference type="OrthoDB" id="332676at2"/>
<dbReference type="SUPFAM" id="SSF53474">
    <property type="entry name" value="alpha/beta-Hydrolases"/>
    <property type="match status" value="1"/>
</dbReference>
<dbReference type="Gene3D" id="3.40.50.1820">
    <property type="entry name" value="alpha/beta hydrolase"/>
    <property type="match status" value="1"/>
</dbReference>
<evidence type="ECO:0000256" key="1">
    <source>
        <dbReference type="ARBA" id="ARBA00010884"/>
    </source>
</evidence>
<keyword evidence="4" id="KW-1185">Reference proteome</keyword>
<evidence type="ECO:0000259" key="2">
    <source>
        <dbReference type="Pfam" id="PF00561"/>
    </source>
</evidence>
<dbReference type="AlphaFoldDB" id="A0A518EKV1"/>
<dbReference type="RefSeq" id="WP_145194164.1">
    <property type="nucleotide sequence ID" value="NZ_CP036434.1"/>
</dbReference>
<organism evidence="3 4">
    <name type="scientific">Saltatorellus ferox</name>
    <dbReference type="NCBI Taxonomy" id="2528018"/>
    <lineage>
        <taxon>Bacteria</taxon>
        <taxon>Pseudomonadati</taxon>
        <taxon>Planctomycetota</taxon>
        <taxon>Planctomycetia</taxon>
        <taxon>Planctomycetia incertae sedis</taxon>
        <taxon>Saltatorellus</taxon>
    </lineage>
</organism>
<dbReference type="GO" id="GO:0047372">
    <property type="term" value="F:monoacylglycerol lipase activity"/>
    <property type="evidence" value="ECO:0007669"/>
    <property type="project" value="TreeGrafter"/>
</dbReference>
<gene>
    <name evidence="3" type="ORF">Poly30_02090</name>
</gene>
<comment type="similarity">
    <text evidence="1">Belongs to the AB hydrolase superfamily. AB hydrolase 4 family.</text>
</comment>
<evidence type="ECO:0000313" key="3">
    <source>
        <dbReference type="EMBL" id="QDV04716.1"/>
    </source>
</evidence>
<protein>
    <submittedName>
        <fullName evidence="3">Putative hydrolase</fullName>
    </submittedName>
</protein>
<dbReference type="Pfam" id="PF00561">
    <property type="entry name" value="Abhydrolase_1"/>
    <property type="match status" value="1"/>
</dbReference>
<dbReference type="PANTHER" id="PTHR10794">
    <property type="entry name" value="ABHYDROLASE DOMAIN-CONTAINING PROTEIN"/>
    <property type="match status" value="1"/>
</dbReference>